<dbReference type="PANTHER" id="PTHR43544">
    <property type="entry name" value="SHORT-CHAIN DEHYDROGENASE/REDUCTASE"/>
    <property type="match status" value="1"/>
</dbReference>
<dbReference type="AlphaFoldDB" id="A0A383WK52"/>
<dbReference type="Pfam" id="PF00106">
    <property type="entry name" value="adh_short"/>
    <property type="match status" value="1"/>
</dbReference>
<evidence type="ECO:0000313" key="1">
    <source>
        <dbReference type="EMBL" id="SZX77840.1"/>
    </source>
</evidence>
<reference evidence="1 2" key="1">
    <citation type="submission" date="2016-10" db="EMBL/GenBank/DDBJ databases">
        <authorList>
            <person name="Cai Z."/>
        </authorList>
    </citation>
    <scope>NUCLEOTIDE SEQUENCE [LARGE SCALE GENOMIC DNA]</scope>
</reference>
<dbReference type="PANTHER" id="PTHR43544:SF12">
    <property type="entry name" value="NAD(P)-BINDING ROSSMANN-FOLD SUPERFAMILY PROTEIN"/>
    <property type="match status" value="1"/>
</dbReference>
<dbReference type="GO" id="GO:0016491">
    <property type="term" value="F:oxidoreductase activity"/>
    <property type="evidence" value="ECO:0007669"/>
    <property type="project" value="TreeGrafter"/>
</dbReference>
<dbReference type="EMBL" id="FNXT01001296">
    <property type="protein sequence ID" value="SZX77840.1"/>
    <property type="molecule type" value="Genomic_DNA"/>
</dbReference>
<protein>
    <submittedName>
        <fullName evidence="1">Uncharacterized protein</fullName>
    </submittedName>
</protein>
<dbReference type="Gene3D" id="3.40.50.720">
    <property type="entry name" value="NAD(P)-binding Rossmann-like Domain"/>
    <property type="match status" value="1"/>
</dbReference>
<dbReference type="GO" id="GO:0005737">
    <property type="term" value="C:cytoplasm"/>
    <property type="evidence" value="ECO:0007669"/>
    <property type="project" value="TreeGrafter"/>
</dbReference>
<organism evidence="1 2">
    <name type="scientific">Tetradesmus obliquus</name>
    <name type="common">Green alga</name>
    <name type="synonym">Acutodesmus obliquus</name>
    <dbReference type="NCBI Taxonomy" id="3088"/>
    <lineage>
        <taxon>Eukaryota</taxon>
        <taxon>Viridiplantae</taxon>
        <taxon>Chlorophyta</taxon>
        <taxon>core chlorophytes</taxon>
        <taxon>Chlorophyceae</taxon>
        <taxon>CS clade</taxon>
        <taxon>Sphaeropleales</taxon>
        <taxon>Scenedesmaceae</taxon>
        <taxon>Tetradesmus</taxon>
    </lineage>
</organism>
<accession>A0A383WK52</accession>
<dbReference type="Proteomes" id="UP000256970">
    <property type="component" value="Unassembled WGS sequence"/>
</dbReference>
<dbReference type="SUPFAM" id="SSF51735">
    <property type="entry name" value="NAD(P)-binding Rossmann-fold domains"/>
    <property type="match status" value="1"/>
</dbReference>
<name>A0A383WK52_TETOB</name>
<dbReference type="InterPro" id="IPR051468">
    <property type="entry name" value="Fungal_SecMetab_SDRs"/>
</dbReference>
<dbReference type="InterPro" id="IPR036291">
    <property type="entry name" value="NAD(P)-bd_dom_sf"/>
</dbReference>
<keyword evidence="2" id="KW-1185">Reference proteome</keyword>
<sequence>MGKIEDQYVIVTGGTRGIGLEFVTQLLQQGNTVLATGRDPSTSPGLQKLAEQYGDKLITTSLEASDPASVVQWAAAVKDSGRMPHVDVLVSNAAVLLDSFEERLADFDPEAFLKTISTNTLGPLMVLRELLKHGLLGGDRHSLVVHVSSLAGSIGDELLQGIYIYNYRASKAALNMVAVTSSRELADKNVTSVVLHPGAVRTDMNPRWDLSIPTSESVTAQLKILEGAEPVQSLNGKFYSYTGEELPW</sequence>
<evidence type="ECO:0000313" key="2">
    <source>
        <dbReference type="Proteomes" id="UP000256970"/>
    </source>
</evidence>
<dbReference type="InterPro" id="IPR002347">
    <property type="entry name" value="SDR_fam"/>
</dbReference>
<proteinExistence type="predicted"/>
<gene>
    <name evidence="1" type="ORF">BQ4739_LOCUS18179</name>
</gene>
<dbReference type="PRINTS" id="PR00081">
    <property type="entry name" value="GDHRDH"/>
</dbReference>
<dbReference type="CDD" id="cd05325">
    <property type="entry name" value="carb_red_sniffer_like_SDR_c"/>
    <property type="match status" value="1"/>
</dbReference>